<dbReference type="Pfam" id="PF03564">
    <property type="entry name" value="DUF1759"/>
    <property type="match status" value="1"/>
</dbReference>
<sequence>MSLHRGKFQPKTLKLRDNISEPIDLSIVRQTYKIPPFLTPVTLNQDVNRSNSQSDKGTPIVIPAKPDSHTGRSSRYSEKMESSHELLLQVEQAKLKALHAQEAKELAQMEAERKIQQAEQIAKLEAEKTVQLARQKAEMALLEAKFLEDMVQERRHSVGTPSIKSQPGSNLEHVSEWLSKSPEVEAQVNHEDVNQNIQVTSTIVNSQPNINYSDHATTTTALNPRAAEFVSSNRNDEVIDPPTTTSNSEYNSHSRSIHQPAINKFSTHPEISFNHTYPVMSSRPINTVKSLDAWIDELVPGVETIVQNTTSASNTVNAQLSQSLIKLESERDLPKIEIPIFDGGAILWPKFIEQFYEHVHTKPGVSDNRRMDLLQSHLKGEARILVEGLGYSGRNYALALKELKNAFGHRVKVARAFLDKITTGPIIPSRDIVGLRKFYISIRDCVTTLQQLNYMSDLGSCDILMKTAKRLPADKIPKWNEYTVNILKSREPTLIDLQLWLKGRVDADFNPYAVSLDFSKKTVFGKHEVYSPSRQFKPPDRKTTLNTSITKSPSTKINVRDSSTQNTSTVNSFKGIPNKIPCCLCSEAHYLYRCQLFKDKSVSERMQLIKDKGYCCNCLKPGHKLDDCFSDMRCQHSNCGLKHHTMLHQESTVKTNTSVMAKNNKLLSDKFQSNKKVYFQLVEIIISGSNSRHIKTYGLLDSASEVTLIHDCLAMELGLKGPISNLNIQTLNKESTRISKKVSFSIRSANDMDSKNLYISEAWTVDSEAFHCPTQTLDSEWRHLDGLNIPNIHPSQVQLLIGINVPKAHLQLEIVEGNTYEPIAVRTALGWSLMGVADEKELDTHDNIQAKINLIVKQDEDINQLMENFWKTESFGTTFKYDSPTSFEDRKSLKMLEENTNLVNGHYEVGMLWKEDNLVLPNNRKVADRRFQLLEKRLLHPGNEQFQKLYSQTLNGYINKGYAHKLPELCESSSRTWYLPHHGVVNPNKPGKLRTVFDAAAVHSGTSLNDNLMTGPDLLNSLFGMLLRFRLYSVALAADVEAMFHQVCVPDRDTDSLRFLWKSDITIPGPPDIYRMNVHIFGATDSPCCASYAIKRTATDNKAKFSTLAINTTLQDFYVDDLLKSVENSNIAISLAQELTDLLQLGGFHLHKWLSNSSEVLNSIPVNERALNTTDMDLDEIPTQRTMFEDIFTFQPNPKNPSLTKRGIVSTVCSIFDPCGFLSPFTIRAKILIQEIWIRQLDWDEELPPDILSKWELWITEFKDLHKFNLPRHHLHFATTLHWIDLHIFSDASERAFGSVGYLRYSTDGNQITCSFICSKTRVAPIRPALSIPRLELQGAVLSIRLWNLLQKELHLNFRKIHFWTDSNTVLQYINNRTKRFKPFVINRIAEIQESSSSNQWLYCPSSNNPADCATRGVSVKTLTTDHLWLHGPEFLWKSEEYWPKLNSQISEIDDDDPEVKSSIMSVTLINKQTNQEDILPHFAIKSVLDAAEFSSWFKICKRTAWILRAIRNFICTIKRFKLQYIKEKHLLSKEYDDALMCWVSQAQHDRFPEDIQSLKTHNSLPLRSRLLPLSPTFDGRYLRVGGRLRRAPLQQETKHQLILPYNHTVTKHLIYDAHLKSAHGGIEHTISILRQRYWPISIRQCVKQVIRRCLYCHRQRVKPVIPRMADLPTCRLDAALGPFHYTGVDYFGPMLVKIRRGTVKRWGCLFTCLSTRAIHLELADSLETDDFILVLRNFIGRRGQPTHLYSDNGTNFHGANNELQQCLNNLKQQKVINFLLPHHIQWHFIPPASPHFGGAWERLVRSTKTALKAVLGNHIVPESVLRTALIEVEAIINSRPLTHNSTDSNDFTPLTPNHFLLGRANNTASPDACGEKEINSRKRWRQTQVLTDHVYKRWLKEFLPDLTIRHRWKINKSQPSINDLVLVVDDNQPRGKWEMGRILQLFPGDDGLVRSIKVQTTNGIYVRPSAKICILEENVD</sequence>
<evidence type="ECO:0000313" key="4">
    <source>
        <dbReference type="EMBL" id="KAK6186774.1"/>
    </source>
</evidence>
<comment type="caution">
    <text evidence="4">The sequence shown here is derived from an EMBL/GenBank/DDBJ whole genome shotgun (WGS) entry which is preliminary data.</text>
</comment>
<keyword evidence="5" id="KW-1185">Reference proteome</keyword>
<dbReference type="PROSITE" id="PS50994">
    <property type="entry name" value="INTEGRASE"/>
    <property type="match status" value="1"/>
</dbReference>
<dbReference type="GO" id="GO:0003676">
    <property type="term" value="F:nucleic acid binding"/>
    <property type="evidence" value="ECO:0007669"/>
    <property type="project" value="InterPro"/>
</dbReference>
<dbReference type="CDD" id="cd01644">
    <property type="entry name" value="RT_pepA17"/>
    <property type="match status" value="1"/>
</dbReference>
<evidence type="ECO:0000259" key="3">
    <source>
        <dbReference type="PROSITE" id="PS50994"/>
    </source>
</evidence>
<name>A0AAN8K1L4_PATCE</name>
<keyword evidence="1" id="KW-0175">Coiled coil</keyword>
<feature type="compositionally biased region" description="Polar residues" evidence="2">
    <location>
        <begin position="45"/>
        <end position="56"/>
    </location>
</feature>
<proteinExistence type="predicted"/>
<dbReference type="Pfam" id="PF17921">
    <property type="entry name" value="Integrase_H2C2"/>
    <property type="match status" value="1"/>
</dbReference>
<dbReference type="Pfam" id="PF05380">
    <property type="entry name" value="Peptidase_A17"/>
    <property type="match status" value="1"/>
</dbReference>
<dbReference type="Gene3D" id="1.10.340.70">
    <property type="match status" value="1"/>
</dbReference>
<feature type="compositionally biased region" description="Basic and acidic residues" evidence="2">
    <location>
        <begin position="66"/>
        <end position="80"/>
    </location>
</feature>
<dbReference type="Proteomes" id="UP001347796">
    <property type="component" value="Unassembled WGS sequence"/>
</dbReference>
<dbReference type="InterPro" id="IPR005312">
    <property type="entry name" value="DUF1759"/>
</dbReference>
<dbReference type="InterPro" id="IPR001584">
    <property type="entry name" value="Integrase_cat-core"/>
</dbReference>
<protein>
    <recommendedName>
        <fullName evidence="3">Integrase catalytic domain-containing protein</fullName>
    </recommendedName>
</protein>
<feature type="domain" description="Integrase catalytic" evidence="3">
    <location>
        <begin position="1679"/>
        <end position="1865"/>
    </location>
</feature>
<evidence type="ECO:0000256" key="2">
    <source>
        <dbReference type="SAM" id="MobiDB-lite"/>
    </source>
</evidence>
<dbReference type="InterPro" id="IPR008042">
    <property type="entry name" value="Retrotrans_Pao"/>
</dbReference>
<dbReference type="SUPFAM" id="SSF53098">
    <property type="entry name" value="Ribonuclease H-like"/>
    <property type="match status" value="1"/>
</dbReference>
<dbReference type="PANTHER" id="PTHR47331:SF1">
    <property type="entry name" value="GAG-LIKE PROTEIN"/>
    <property type="match status" value="1"/>
</dbReference>
<organism evidence="4 5">
    <name type="scientific">Patella caerulea</name>
    <name type="common">Rayed Mediterranean limpet</name>
    <dbReference type="NCBI Taxonomy" id="87958"/>
    <lineage>
        <taxon>Eukaryota</taxon>
        <taxon>Metazoa</taxon>
        <taxon>Spiralia</taxon>
        <taxon>Lophotrochozoa</taxon>
        <taxon>Mollusca</taxon>
        <taxon>Gastropoda</taxon>
        <taxon>Patellogastropoda</taxon>
        <taxon>Patelloidea</taxon>
        <taxon>Patellidae</taxon>
        <taxon>Patella</taxon>
    </lineage>
</organism>
<dbReference type="SUPFAM" id="SSF56672">
    <property type="entry name" value="DNA/RNA polymerases"/>
    <property type="match status" value="1"/>
</dbReference>
<dbReference type="PANTHER" id="PTHR47331">
    <property type="entry name" value="PHD-TYPE DOMAIN-CONTAINING PROTEIN"/>
    <property type="match status" value="1"/>
</dbReference>
<dbReference type="InterPro" id="IPR036397">
    <property type="entry name" value="RNaseH_sf"/>
</dbReference>
<dbReference type="InterPro" id="IPR040676">
    <property type="entry name" value="DUF5641"/>
</dbReference>
<evidence type="ECO:0000256" key="1">
    <source>
        <dbReference type="SAM" id="Coils"/>
    </source>
</evidence>
<feature type="region of interest" description="Disordered" evidence="2">
    <location>
        <begin position="45"/>
        <end position="80"/>
    </location>
</feature>
<dbReference type="Gene3D" id="3.30.420.10">
    <property type="entry name" value="Ribonuclease H-like superfamily/Ribonuclease H"/>
    <property type="match status" value="1"/>
</dbReference>
<dbReference type="InterPro" id="IPR012337">
    <property type="entry name" value="RNaseH-like_sf"/>
</dbReference>
<dbReference type="Pfam" id="PF18701">
    <property type="entry name" value="DUF5641"/>
    <property type="match status" value="1"/>
</dbReference>
<dbReference type="InterPro" id="IPR041588">
    <property type="entry name" value="Integrase_H2C2"/>
</dbReference>
<accession>A0AAN8K1L4</accession>
<gene>
    <name evidence="4" type="ORF">SNE40_006050</name>
</gene>
<evidence type="ECO:0000313" key="5">
    <source>
        <dbReference type="Proteomes" id="UP001347796"/>
    </source>
</evidence>
<dbReference type="InterPro" id="IPR043502">
    <property type="entry name" value="DNA/RNA_pol_sf"/>
</dbReference>
<dbReference type="GO" id="GO:0015074">
    <property type="term" value="P:DNA integration"/>
    <property type="evidence" value="ECO:0007669"/>
    <property type="project" value="InterPro"/>
</dbReference>
<feature type="coiled-coil region" evidence="1">
    <location>
        <begin position="92"/>
        <end position="128"/>
    </location>
</feature>
<reference evidence="4 5" key="1">
    <citation type="submission" date="2024-01" db="EMBL/GenBank/DDBJ databases">
        <title>The genome of the rayed Mediterranean limpet Patella caerulea (Linnaeus, 1758).</title>
        <authorList>
            <person name="Anh-Thu Weber A."/>
            <person name="Halstead-Nussloch G."/>
        </authorList>
    </citation>
    <scope>NUCLEOTIDE SEQUENCE [LARGE SCALE GENOMIC DNA]</scope>
    <source>
        <strain evidence="4">AATW-2023a</strain>
        <tissue evidence="4">Whole specimen</tissue>
    </source>
</reference>
<dbReference type="EMBL" id="JAZGQO010000005">
    <property type="protein sequence ID" value="KAK6186774.1"/>
    <property type="molecule type" value="Genomic_DNA"/>
</dbReference>